<comment type="cofactor">
    <cofactor evidence="1">
        <name>[4Fe-4S] cluster</name>
        <dbReference type="ChEBI" id="CHEBI:49883"/>
    </cofactor>
</comment>
<dbReference type="RefSeq" id="WP_051887991.1">
    <property type="nucleotide sequence ID" value="NZ_CP032230.1"/>
</dbReference>
<dbReference type="GO" id="GO:0047134">
    <property type="term" value="F:protein-disulfide reductase [NAD(P)H] activity"/>
    <property type="evidence" value="ECO:0007669"/>
    <property type="project" value="TreeGrafter"/>
</dbReference>
<keyword evidence="6" id="KW-0408">Iron</keyword>
<geneLocation type="plasmid" evidence="13">
    <name>unnamed</name>
</geneLocation>
<evidence type="ECO:0000313" key="14">
    <source>
        <dbReference type="Proteomes" id="UP000292547"/>
    </source>
</evidence>
<evidence type="ECO:0000256" key="1">
    <source>
        <dbReference type="ARBA" id="ARBA00001966"/>
    </source>
</evidence>
<dbReference type="Proteomes" id="UP000292547">
    <property type="component" value="Plasmid unnamed"/>
</dbReference>
<keyword evidence="13" id="KW-0614">Plasmid</keyword>
<keyword evidence="11" id="KW-0804">Transcription</keyword>
<dbReference type="GO" id="GO:0046872">
    <property type="term" value="F:metal ion binding"/>
    <property type="evidence" value="ECO:0007669"/>
    <property type="project" value="UniProtKB-KW"/>
</dbReference>
<dbReference type="STRING" id="73044.GCA_000725795_04867"/>
<comment type="similarity">
    <text evidence="3">Belongs to the WhiB family.</text>
</comment>
<evidence type="ECO:0000256" key="2">
    <source>
        <dbReference type="ARBA" id="ARBA00004496"/>
    </source>
</evidence>
<evidence type="ECO:0000259" key="12">
    <source>
        <dbReference type="PROSITE" id="PS51674"/>
    </source>
</evidence>
<dbReference type="PROSITE" id="PS51674">
    <property type="entry name" value="4FE4S_WBL"/>
    <property type="match status" value="1"/>
</dbReference>
<dbReference type="InterPro" id="IPR034768">
    <property type="entry name" value="4FE4S_WBL"/>
</dbReference>
<organism evidence="13 14">
    <name type="scientific">Streptomyces seoulensis</name>
    <dbReference type="NCBI Taxonomy" id="73044"/>
    <lineage>
        <taxon>Bacteria</taxon>
        <taxon>Bacillati</taxon>
        <taxon>Actinomycetota</taxon>
        <taxon>Actinomycetes</taxon>
        <taxon>Kitasatosporales</taxon>
        <taxon>Streptomycetaceae</taxon>
        <taxon>Streptomyces</taxon>
    </lineage>
</organism>
<dbReference type="PANTHER" id="PTHR38839">
    <property type="entry name" value="TRANSCRIPTIONAL REGULATOR WHID-RELATED"/>
    <property type="match status" value="1"/>
</dbReference>
<evidence type="ECO:0000256" key="6">
    <source>
        <dbReference type="ARBA" id="ARBA00023004"/>
    </source>
</evidence>
<dbReference type="Pfam" id="PF02467">
    <property type="entry name" value="Whib"/>
    <property type="match status" value="1"/>
</dbReference>
<keyword evidence="5" id="KW-0479">Metal-binding</keyword>
<sequence length="221" mass="24367">MTTATRHDTTPATRSADWRTRAACQNLDIDTIYSDERGDQAEVQAACLRCPVRTLCLADATRWEEGPYQPWGVAGGLTHLQRQALRVHALLGEHPDLKQAGMLVLPQTFGDLLWKLRDWSLAAVVTEFRGQGVTASAVTIRVAMWWLGCRAALVAQPWSGDGRLMSVQIHDDHQQLVQKLTAMGVSRTNIALHLGVSPEQVQAARQAWKRAAERAGQELAA</sequence>
<evidence type="ECO:0000256" key="5">
    <source>
        <dbReference type="ARBA" id="ARBA00022723"/>
    </source>
</evidence>
<dbReference type="GeneID" id="300103006"/>
<evidence type="ECO:0000256" key="9">
    <source>
        <dbReference type="ARBA" id="ARBA00023125"/>
    </source>
</evidence>
<keyword evidence="9" id="KW-0238">DNA-binding</keyword>
<evidence type="ECO:0000256" key="8">
    <source>
        <dbReference type="ARBA" id="ARBA00023015"/>
    </source>
</evidence>
<evidence type="ECO:0000256" key="4">
    <source>
        <dbReference type="ARBA" id="ARBA00022485"/>
    </source>
</evidence>
<reference evidence="13 14" key="1">
    <citation type="submission" date="2018-08" db="EMBL/GenBank/DDBJ databases">
        <title>The complete genome sequence of Streptomyces seoulensis, a pioneer strain for nickel superoxide dismutase discovery.</title>
        <authorList>
            <person name="Shin J."/>
            <person name="Lee J.-S."/>
            <person name="Lee E.-J."/>
            <person name="Youn H.-D."/>
        </authorList>
    </citation>
    <scope>NUCLEOTIDE SEQUENCE [LARGE SCALE GENOMIC DNA]</scope>
    <source>
        <strain evidence="13 14">KCTC 9819</strain>
        <plasmid evidence="13 14">unnamed</plasmid>
    </source>
</reference>
<name>A0A4P6U3G0_STRSO</name>
<protein>
    <submittedName>
        <fullName evidence="13">WhiB family transcriptional regulator</fullName>
    </submittedName>
</protein>
<dbReference type="GO" id="GO:0045454">
    <property type="term" value="P:cell redox homeostasis"/>
    <property type="evidence" value="ECO:0007669"/>
    <property type="project" value="TreeGrafter"/>
</dbReference>
<keyword evidence="14" id="KW-1185">Reference proteome</keyword>
<dbReference type="GO" id="GO:0005737">
    <property type="term" value="C:cytoplasm"/>
    <property type="evidence" value="ECO:0007669"/>
    <property type="project" value="UniProtKB-SubCell"/>
</dbReference>
<dbReference type="GO" id="GO:0051539">
    <property type="term" value="F:4 iron, 4 sulfur cluster binding"/>
    <property type="evidence" value="ECO:0007669"/>
    <property type="project" value="UniProtKB-KW"/>
</dbReference>
<evidence type="ECO:0000256" key="7">
    <source>
        <dbReference type="ARBA" id="ARBA00023014"/>
    </source>
</evidence>
<accession>A0A4P6U3G0</accession>
<keyword evidence="4" id="KW-0004">4Fe-4S</keyword>
<dbReference type="KEGG" id="sseo:D0Z67_29370"/>
<dbReference type="OrthoDB" id="4240636at2"/>
<dbReference type="GO" id="GO:0045892">
    <property type="term" value="P:negative regulation of DNA-templated transcription"/>
    <property type="evidence" value="ECO:0007669"/>
    <property type="project" value="TreeGrafter"/>
</dbReference>
<gene>
    <name evidence="13" type="ORF">D0Z67_29370</name>
</gene>
<dbReference type="AlphaFoldDB" id="A0A4P6U3G0"/>
<proteinExistence type="inferred from homology"/>
<evidence type="ECO:0000256" key="3">
    <source>
        <dbReference type="ARBA" id="ARBA00006597"/>
    </source>
</evidence>
<dbReference type="InterPro" id="IPR003482">
    <property type="entry name" value="Whib"/>
</dbReference>
<keyword evidence="8" id="KW-0805">Transcription regulation</keyword>
<dbReference type="EMBL" id="CP032230">
    <property type="protein sequence ID" value="QBJ94480.1"/>
    <property type="molecule type" value="Genomic_DNA"/>
</dbReference>
<evidence type="ECO:0000313" key="13">
    <source>
        <dbReference type="EMBL" id="QBJ94480.1"/>
    </source>
</evidence>
<evidence type="ECO:0000256" key="11">
    <source>
        <dbReference type="ARBA" id="ARBA00023163"/>
    </source>
</evidence>
<keyword evidence="10" id="KW-1015">Disulfide bond</keyword>
<keyword evidence="7" id="KW-0411">Iron-sulfur</keyword>
<feature type="domain" description="4Fe-4S Wbl-type" evidence="12">
    <location>
        <begin position="23"/>
        <end position="84"/>
    </location>
</feature>
<evidence type="ECO:0000256" key="10">
    <source>
        <dbReference type="ARBA" id="ARBA00023157"/>
    </source>
</evidence>
<comment type="subcellular location">
    <subcellularLocation>
        <location evidence="2">Cytoplasm</location>
    </subcellularLocation>
</comment>
<dbReference type="GO" id="GO:0003677">
    <property type="term" value="F:DNA binding"/>
    <property type="evidence" value="ECO:0007669"/>
    <property type="project" value="UniProtKB-KW"/>
</dbReference>